<keyword evidence="3" id="KW-0847">Vitamin C</keyword>
<keyword evidence="5" id="KW-0560">Oxidoreductase</keyword>
<evidence type="ECO:0000259" key="8">
    <source>
        <dbReference type="PROSITE" id="PS51471"/>
    </source>
</evidence>
<evidence type="ECO:0000256" key="6">
    <source>
        <dbReference type="ARBA" id="ARBA00023004"/>
    </source>
</evidence>
<name>A0A261XUH3_9FUNG</name>
<keyword evidence="6" id="KW-0408">Iron</keyword>
<evidence type="ECO:0000256" key="3">
    <source>
        <dbReference type="ARBA" id="ARBA00022896"/>
    </source>
</evidence>
<dbReference type="AlphaFoldDB" id="A0A261XUH3"/>
<evidence type="ECO:0000313" key="10">
    <source>
        <dbReference type="Proteomes" id="UP000242875"/>
    </source>
</evidence>
<dbReference type="SMART" id="SM00702">
    <property type="entry name" value="P4Hc"/>
    <property type="match status" value="1"/>
</dbReference>
<keyword evidence="10" id="KW-1185">Reference proteome</keyword>
<dbReference type="InterPro" id="IPR044862">
    <property type="entry name" value="Pro_4_hyd_alph_FE2OG_OXY"/>
</dbReference>
<evidence type="ECO:0000313" key="9">
    <source>
        <dbReference type="EMBL" id="OZJ02015.1"/>
    </source>
</evidence>
<dbReference type="Proteomes" id="UP000242875">
    <property type="component" value="Unassembled WGS sequence"/>
</dbReference>
<sequence length="323" mass="35934">MELGERIMRASQQTEEGAPEERVEEDVGDWPSDMEYDQGEEEEEVVVEITEDDLLQYLDSQEEALVIAQGLFKEHSTGSLGELLSDKHAQELYTRGWTVLDHGIDTGLVSGAFDSAMQLVKDNQLKPASELKMSEEGDEDPYRDRKARDDLTVWLHPQGTASSSAVSASTGNVQSLVDVLAGPLYNDISSIIHLSASPTSTEYQLAYYPPTNARYERHRDALPTNDPSDTDQRRVTCIAYLNQEWQAGMGGELVLYQKQSEFKVNDAPPDVEYIPPEAGDSQSLGKFVVPPLGGRMVIFLSGVMDHEVLPSKGERFAITAWYR</sequence>
<dbReference type="OrthoDB" id="76265at2759"/>
<protein>
    <recommendedName>
        <fullName evidence="8">Fe2OG dioxygenase domain-containing protein</fullName>
    </recommendedName>
</protein>
<dbReference type="InterPro" id="IPR051559">
    <property type="entry name" value="HIF_prolyl_hydroxylases"/>
</dbReference>
<dbReference type="InterPro" id="IPR006620">
    <property type="entry name" value="Pro_4_hyd_alph"/>
</dbReference>
<keyword evidence="2" id="KW-0479">Metal-binding</keyword>
<dbReference type="Gene3D" id="2.60.120.620">
    <property type="entry name" value="q2cbj1_9rhob like domain"/>
    <property type="match status" value="1"/>
</dbReference>
<feature type="region of interest" description="Disordered" evidence="7">
    <location>
        <begin position="1"/>
        <end position="39"/>
    </location>
</feature>
<organism evidence="9 10">
    <name type="scientific">Bifiguratus adelaidae</name>
    <dbReference type="NCBI Taxonomy" id="1938954"/>
    <lineage>
        <taxon>Eukaryota</taxon>
        <taxon>Fungi</taxon>
        <taxon>Fungi incertae sedis</taxon>
        <taxon>Mucoromycota</taxon>
        <taxon>Mucoromycotina</taxon>
        <taxon>Endogonomycetes</taxon>
        <taxon>Endogonales</taxon>
        <taxon>Endogonales incertae sedis</taxon>
        <taxon>Bifiguratus</taxon>
    </lineage>
</organism>
<dbReference type="InterPro" id="IPR005123">
    <property type="entry name" value="Oxoglu/Fe-dep_dioxygenase_dom"/>
</dbReference>
<comment type="caution">
    <text evidence="9">The sequence shown here is derived from an EMBL/GenBank/DDBJ whole genome shotgun (WGS) entry which is preliminary data.</text>
</comment>
<gene>
    <name evidence="9" type="ORF">BZG36_05202</name>
</gene>
<evidence type="ECO:0000256" key="4">
    <source>
        <dbReference type="ARBA" id="ARBA00022964"/>
    </source>
</evidence>
<comment type="cofactor">
    <cofactor evidence="1">
        <name>L-ascorbate</name>
        <dbReference type="ChEBI" id="CHEBI:38290"/>
    </cofactor>
</comment>
<reference evidence="9 10" key="1">
    <citation type="journal article" date="2017" name="Mycologia">
        <title>Bifiguratus adelaidae, gen. et sp. nov., a new member of Mucoromycotina in endophytic and soil-dwelling habitats.</title>
        <authorList>
            <person name="Torres-Cruz T.J."/>
            <person name="Billingsley Tobias T.L."/>
            <person name="Almatruk M."/>
            <person name="Hesse C."/>
            <person name="Kuske C.R."/>
            <person name="Desiro A."/>
            <person name="Benucci G.M."/>
            <person name="Bonito G."/>
            <person name="Stajich J.E."/>
            <person name="Dunlap C."/>
            <person name="Arnold A.E."/>
            <person name="Porras-Alfaro A."/>
        </authorList>
    </citation>
    <scope>NUCLEOTIDE SEQUENCE [LARGE SCALE GENOMIC DNA]</scope>
    <source>
        <strain evidence="9 10">AZ0501</strain>
    </source>
</reference>
<evidence type="ECO:0000256" key="7">
    <source>
        <dbReference type="SAM" id="MobiDB-lite"/>
    </source>
</evidence>
<evidence type="ECO:0000256" key="1">
    <source>
        <dbReference type="ARBA" id="ARBA00001961"/>
    </source>
</evidence>
<feature type="compositionally biased region" description="Acidic residues" evidence="7">
    <location>
        <begin position="22"/>
        <end position="39"/>
    </location>
</feature>
<dbReference type="PANTHER" id="PTHR12907">
    <property type="entry name" value="EGL NINE HOMOLOG-RELATED"/>
    <property type="match status" value="1"/>
</dbReference>
<dbReference type="EMBL" id="MVBO01000203">
    <property type="protein sequence ID" value="OZJ02015.1"/>
    <property type="molecule type" value="Genomic_DNA"/>
</dbReference>
<evidence type="ECO:0000256" key="2">
    <source>
        <dbReference type="ARBA" id="ARBA00022723"/>
    </source>
</evidence>
<dbReference type="GO" id="GO:0071456">
    <property type="term" value="P:cellular response to hypoxia"/>
    <property type="evidence" value="ECO:0007669"/>
    <property type="project" value="TreeGrafter"/>
</dbReference>
<proteinExistence type="predicted"/>
<dbReference type="Pfam" id="PF13640">
    <property type="entry name" value="2OG-FeII_Oxy_3"/>
    <property type="match status" value="1"/>
</dbReference>
<keyword evidence="4" id="KW-0223">Dioxygenase</keyword>
<evidence type="ECO:0000256" key="5">
    <source>
        <dbReference type="ARBA" id="ARBA00023002"/>
    </source>
</evidence>
<feature type="domain" description="Fe2OG dioxygenase" evidence="8">
    <location>
        <begin position="199"/>
        <end position="323"/>
    </location>
</feature>
<dbReference type="PROSITE" id="PS51471">
    <property type="entry name" value="FE2OG_OXY"/>
    <property type="match status" value="1"/>
</dbReference>
<dbReference type="GO" id="GO:0031418">
    <property type="term" value="F:L-ascorbic acid binding"/>
    <property type="evidence" value="ECO:0007669"/>
    <property type="project" value="UniProtKB-KW"/>
</dbReference>
<dbReference type="GO" id="GO:0008198">
    <property type="term" value="F:ferrous iron binding"/>
    <property type="evidence" value="ECO:0007669"/>
    <property type="project" value="TreeGrafter"/>
</dbReference>
<accession>A0A261XUH3</accession>
<dbReference type="PANTHER" id="PTHR12907:SF26">
    <property type="entry name" value="HIF PROLYL HYDROXYLASE, ISOFORM C"/>
    <property type="match status" value="1"/>
</dbReference>
<dbReference type="GO" id="GO:0031543">
    <property type="term" value="F:peptidyl-proline dioxygenase activity"/>
    <property type="evidence" value="ECO:0007669"/>
    <property type="project" value="TreeGrafter"/>
</dbReference>